<accession>A0A9X3HQN8</accession>
<gene>
    <name evidence="1" type="ORF">MD483_03095</name>
</gene>
<keyword evidence="2" id="KW-1185">Reference proteome</keyword>
<dbReference type="AlphaFoldDB" id="A0A9X3HQN8"/>
<dbReference type="RefSeq" id="WP_265686532.1">
    <property type="nucleotide sequence ID" value="NZ_JAKRRX010000010.1"/>
</dbReference>
<evidence type="ECO:0000313" key="1">
    <source>
        <dbReference type="EMBL" id="MCW8332817.1"/>
    </source>
</evidence>
<protein>
    <recommendedName>
        <fullName evidence="3">Alpha/beta hydrolase</fullName>
    </recommendedName>
</protein>
<dbReference type="Proteomes" id="UP001155586">
    <property type="component" value="Unassembled WGS sequence"/>
</dbReference>
<comment type="caution">
    <text evidence="1">The sequence shown here is derived from an EMBL/GenBank/DDBJ whole genome shotgun (WGS) entry which is preliminary data.</text>
</comment>
<organism evidence="1 2">
    <name type="scientific">Vibrio paucivorans</name>
    <dbReference type="NCBI Taxonomy" id="2829489"/>
    <lineage>
        <taxon>Bacteria</taxon>
        <taxon>Pseudomonadati</taxon>
        <taxon>Pseudomonadota</taxon>
        <taxon>Gammaproteobacteria</taxon>
        <taxon>Vibrionales</taxon>
        <taxon>Vibrionaceae</taxon>
        <taxon>Vibrio</taxon>
    </lineage>
</organism>
<evidence type="ECO:0008006" key="3">
    <source>
        <dbReference type="Google" id="ProtNLM"/>
    </source>
</evidence>
<proteinExistence type="predicted"/>
<dbReference type="EMBL" id="JAKRRX010000010">
    <property type="protein sequence ID" value="MCW8332817.1"/>
    <property type="molecule type" value="Genomic_DNA"/>
</dbReference>
<evidence type="ECO:0000313" key="2">
    <source>
        <dbReference type="Proteomes" id="UP001155586"/>
    </source>
</evidence>
<reference evidence="1" key="1">
    <citation type="submission" date="2022-02" db="EMBL/GenBank/DDBJ databases">
        <title>Vibrio sp. nov., a new bacterium isolated from Bohai sea, China.</title>
        <authorList>
            <person name="Yuan Y."/>
        </authorList>
    </citation>
    <scope>NUCLEOTIDE SEQUENCE</scope>
    <source>
        <strain evidence="1">DBSS07</strain>
    </source>
</reference>
<sequence length="349" mass="40403">MNDGSKFNADSILGAVKNKGFYELSGIVNNVYYRCKITDLEKPLVICFANAGRNNIASLEEAKSFEYSPWGFEYISSKKELNVISFSCIGEAMWYRDLAFIAFLESQVTSVTSLFSHVYGYGGSMGGYAVATFQKLLNMDRVLLLNPISTLNSELVPWEKRFSNAQKNLDWSSGYSDSALNEMQGYVIYDPLFSADKRHADRYRGLKKLKIPGVGHKMPLHLKNLKMLSWVFDSFLNDFIDEKKFNKMARKRRNYTNYFKWLLSKQNTHISPIRRSIILRHYKAYQVKEGANFNKMTRDEVDMIRDSAVLLEDIDMEYSYKLMMIAKKLRPKGKFISSKLNQYRRALSD</sequence>
<name>A0A9X3HQN8_9VIBR</name>